<comment type="similarity">
    <text evidence="1">Belongs to the transglycosylase Slt family.</text>
</comment>
<dbReference type="InterPro" id="IPR023346">
    <property type="entry name" value="Lysozyme-like_dom_sf"/>
</dbReference>
<dbReference type="EMBL" id="FTOH01000003">
    <property type="protein sequence ID" value="SIS65725.1"/>
    <property type="molecule type" value="Genomic_DNA"/>
</dbReference>
<dbReference type="STRING" id="484498.SAMN05421686_103123"/>
<dbReference type="Proteomes" id="UP000185639">
    <property type="component" value="Unassembled WGS sequence"/>
</dbReference>
<keyword evidence="2" id="KW-0732">Signal</keyword>
<proteinExistence type="inferred from homology"/>
<keyword evidence="5" id="KW-1185">Reference proteome</keyword>
<name>A0A1N7KVV9_9GAMM</name>
<dbReference type="AlphaFoldDB" id="A0A1N7KVV9"/>
<feature type="signal peptide" evidence="2">
    <location>
        <begin position="1"/>
        <end position="32"/>
    </location>
</feature>
<organism evidence="4 5">
    <name type="scientific">Thalassolituus maritimus</name>
    <dbReference type="NCBI Taxonomy" id="484498"/>
    <lineage>
        <taxon>Bacteria</taxon>
        <taxon>Pseudomonadati</taxon>
        <taxon>Pseudomonadota</taxon>
        <taxon>Gammaproteobacteria</taxon>
        <taxon>Oceanospirillales</taxon>
        <taxon>Oceanospirillaceae</taxon>
        <taxon>Thalassolituus</taxon>
    </lineage>
</organism>
<reference evidence="5" key="1">
    <citation type="submission" date="2017-01" db="EMBL/GenBank/DDBJ databases">
        <authorList>
            <person name="Varghese N."/>
            <person name="Submissions S."/>
        </authorList>
    </citation>
    <scope>NUCLEOTIDE SEQUENCE [LARGE SCALE GENOMIC DNA]</scope>
    <source>
        <strain evidence="5">DSM 24913</strain>
    </source>
</reference>
<dbReference type="Pfam" id="PF01464">
    <property type="entry name" value="SLT"/>
    <property type="match status" value="1"/>
</dbReference>
<protein>
    <submittedName>
        <fullName evidence="4">Transglycosylase SLT domain-containing protein</fullName>
    </submittedName>
</protein>
<evidence type="ECO:0000259" key="3">
    <source>
        <dbReference type="Pfam" id="PF01464"/>
    </source>
</evidence>
<dbReference type="PANTHER" id="PTHR37423:SF2">
    <property type="entry name" value="MEMBRANE-BOUND LYTIC MUREIN TRANSGLYCOSYLASE C"/>
    <property type="match status" value="1"/>
</dbReference>
<dbReference type="SUPFAM" id="SSF53955">
    <property type="entry name" value="Lysozyme-like"/>
    <property type="match status" value="1"/>
</dbReference>
<dbReference type="PANTHER" id="PTHR37423">
    <property type="entry name" value="SOLUBLE LYTIC MUREIN TRANSGLYCOSYLASE-RELATED"/>
    <property type="match status" value="1"/>
</dbReference>
<evidence type="ECO:0000256" key="2">
    <source>
        <dbReference type="SAM" id="SignalP"/>
    </source>
</evidence>
<accession>A0A1N7KVV9</accession>
<sequence length="204" mass="23541">MIPCQYACRKYRSRLLGCGIALLMLLALPSAAMTSADPDPELRSALMEAVNASDSFGDQFDAQVWLMDMSGRLKRYRNMRDDKIRLDLLRMVHQEATRAGLQPELVLSVIQVESAFDRFALSYVGAQGYMQVMPFWKNELGRTEDNLMDTRTNLRYGCTILKHYLDREKGNLIRALARYNGSLGKTKYPEKVLMAWDKYWFVNY</sequence>
<dbReference type="Gene3D" id="1.10.530.10">
    <property type="match status" value="1"/>
</dbReference>
<evidence type="ECO:0000256" key="1">
    <source>
        <dbReference type="ARBA" id="ARBA00007734"/>
    </source>
</evidence>
<feature type="domain" description="Transglycosylase SLT" evidence="3">
    <location>
        <begin position="92"/>
        <end position="187"/>
    </location>
</feature>
<gene>
    <name evidence="4" type="ORF">SAMN05421686_103123</name>
</gene>
<evidence type="ECO:0000313" key="5">
    <source>
        <dbReference type="Proteomes" id="UP000185639"/>
    </source>
</evidence>
<dbReference type="CDD" id="cd00254">
    <property type="entry name" value="LT-like"/>
    <property type="match status" value="1"/>
</dbReference>
<feature type="chain" id="PRO_5012726838" evidence="2">
    <location>
        <begin position="33"/>
        <end position="204"/>
    </location>
</feature>
<dbReference type="OrthoDB" id="92254at2"/>
<dbReference type="RefSeq" id="WP_084188668.1">
    <property type="nucleotide sequence ID" value="NZ_FTOH01000003.1"/>
</dbReference>
<dbReference type="InterPro" id="IPR008258">
    <property type="entry name" value="Transglycosylase_SLT_dom_1"/>
</dbReference>
<evidence type="ECO:0000313" key="4">
    <source>
        <dbReference type="EMBL" id="SIS65725.1"/>
    </source>
</evidence>